<dbReference type="Gene3D" id="2.10.109.10">
    <property type="entry name" value="Umud Fragment, subunit A"/>
    <property type="match status" value="1"/>
</dbReference>
<dbReference type="PANTHER" id="PTHR43390">
    <property type="entry name" value="SIGNAL PEPTIDASE I"/>
    <property type="match status" value="1"/>
</dbReference>
<dbReference type="GO" id="GO:0009003">
    <property type="term" value="F:signal peptidase activity"/>
    <property type="evidence" value="ECO:0007669"/>
    <property type="project" value="UniProtKB-EC"/>
</dbReference>
<evidence type="ECO:0000256" key="3">
    <source>
        <dbReference type="ARBA" id="ARBA00013208"/>
    </source>
</evidence>
<keyword evidence="8" id="KW-0472">Membrane</keyword>
<accession>A0A1T0CPP2</accession>
<feature type="transmembrane region" description="Helical" evidence="8">
    <location>
        <begin position="110"/>
        <end position="128"/>
    </location>
</feature>
<evidence type="ECO:0000313" key="11">
    <source>
        <dbReference type="EMBL" id="OOS24284.1"/>
    </source>
</evidence>
<dbReference type="PRINTS" id="PR00727">
    <property type="entry name" value="LEADERPTASE"/>
</dbReference>
<dbReference type="EC" id="3.4.21.89" evidence="3 8"/>
<dbReference type="GO" id="GO:0006465">
    <property type="term" value="P:signal peptide processing"/>
    <property type="evidence" value="ECO:0007669"/>
    <property type="project" value="InterPro"/>
</dbReference>
<dbReference type="InterPro" id="IPR019758">
    <property type="entry name" value="Pept_S26A_signal_pept_1_CS"/>
</dbReference>
<dbReference type="STRING" id="470453.B0680_05790"/>
<reference evidence="11 12" key="1">
    <citation type="submission" date="2017-02" db="EMBL/GenBank/DDBJ databases">
        <title>Draft genome sequence of Moraxella pluranimalium CCUG 54913T type strain.</title>
        <authorList>
            <person name="Salva-Serra F."/>
            <person name="Engstrom-Jakobsson H."/>
            <person name="Thorell K."/>
            <person name="Jaen-Luchoro D."/>
            <person name="Gonzales-Siles L."/>
            <person name="Karlsson R."/>
            <person name="Yazdan S."/>
            <person name="Boulund F."/>
            <person name="Johnning A."/>
            <person name="Engstrand L."/>
            <person name="Kristiansson E."/>
            <person name="Moore E."/>
        </authorList>
    </citation>
    <scope>NUCLEOTIDE SEQUENCE [LARGE SCALE GENOMIC DNA]</scope>
    <source>
        <strain evidence="11 12">CCUG 54913</strain>
    </source>
</reference>
<dbReference type="Proteomes" id="UP000189800">
    <property type="component" value="Unassembled WGS sequence"/>
</dbReference>
<proteinExistence type="inferred from homology"/>
<keyword evidence="6 8" id="KW-0378">Hydrolase</keyword>
<evidence type="ECO:0000256" key="9">
    <source>
        <dbReference type="RuleBase" id="RU362042"/>
    </source>
</evidence>
<dbReference type="InterPro" id="IPR019756">
    <property type="entry name" value="Pept_S26A_signal_pept_1_Ser-AS"/>
</dbReference>
<keyword evidence="5 8" id="KW-0645">Protease</keyword>
<evidence type="ECO:0000256" key="5">
    <source>
        <dbReference type="ARBA" id="ARBA00022670"/>
    </source>
</evidence>
<keyword evidence="12" id="KW-1185">Reference proteome</keyword>
<evidence type="ECO:0000256" key="2">
    <source>
        <dbReference type="ARBA" id="ARBA00009370"/>
    </source>
</evidence>
<feature type="transmembrane region" description="Helical" evidence="8">
    <location>
        <begin position="6"/>
        <end position="27"/>
    </location>
</feature>
<dbReference type="CDD" id="cd06530">
    <property type="entry name" value="S26_SPase_I"/>
    <property type="match status" value="1"/>
</dbReference>
<comment type="subcellular location">
    <subcellularLocation>
        <location evidence="9">Membrane</location>
        <topology evidence="9">Multi-pass membrane protein</topology>
    </subcellularLocation>
</comment>
<dbReference type="InterPro" id="IPR019533">
    <property type="entry name" value="Peptidase_S26"/>
</dbReference>
<evidence type="ECO:0000313" key="12">
    <source>
        <dbReference type="Proteomes" id="UP000189800"/>
    </source>
</evidence>
<dbReference type="PROSITE" id="PS00760">
    <property type="entry name" value="SPASE_I_2"/>
    <property type="match status" value="1"/>
</dbReference>
<feature type="active site" evidence="7">
    <location>
        <position position="138"/>
    </location>
</feature>
<dbReference type="InterPro" id="IPR036286">
    <property type="entry name" value="LexA/Signal_pep-like_sf"/>
</dbReference>
<organism evidence="11 12">
    <name type="scientific">Moraxella pluranimalium</name>
    <dbReference type="NCBI Taxonomy" id="470453"/>
    <lineage>
        <taxon>Bacteria</taxon>
        <taxon>Pseudomonadati</taxon>
        <taxon>Pseudomonadota</taxon>
        <taxon>Gammaproteobacteria</taxon>
        <taxon>Moraxellales</taxon>
        <taxon>Moraxellaceae</taxon>
        <taxon>Moraxella</taxon>
    </lineage>
</organism>
<feature type="domain" description="Peptidase S26" evidence="10">
    <location>
        <begin position="108"/>
        <end position="345"/>
    </location>
</feature>
<dbReference type="GO" id="GO:0004252">
    <property type="term" value="F:serine-type endopeptidase activity"/>
    <property type="evidence" value="ECO:0007669"/>
    <property type="project" value="InterPro"/>
</dbReference>
<evidence type="ECO:0000256" key="6">
    <source>
        <dbReference type="ARBA" id="ARBA00022801"/>
    </source>
</evidence>
<dbReference type="PANTHER" id="PTHR43390:SF1">
    <property type="entry name" value="CHLOROPLAST PROCESSING PEPTIDASE"/>
    <property type="match status" value="1"/>
</dbReference>
<sequence>MDFDINLILVPVTLVFLLIWLVDKFALKQHRAIKTHTQQTKQAQDALSASRSALEQALAAASISTPISHFRPDEATPDTVRKAYQAHQQNLATVASLQGNPPSQNVLVRWAYEFLPVLAVIVIVRSFLIEPFNIPSSSMVPTLYTGDFIVVNKTAYGLRLPITHTKILDTGAPERGDVAVFRYPVNEKIYFIKRVIGLPGDTVSFDNDVISINGKPVTTSATEYQMPQRLTDQMLPQAINGTPLSSAERATLGREEEKYARYQSETLGEHTYKARYVGDVHAAQAAPFLLENSSETATSSGTKWSITVPEGQYFVMGDNRDRSEDGRFWGFVPEANLSGKATYIWMHKEPGLNLPSFGRNGSID</sequence>
<evidence type="ECO:0000256" key="8">
    <source>
        <dbReference type="RuleBase" id="RU003993"/>
    </source>
</evidence>
<dbReference type="GO" id="GO:0016020">
    <property type="term" value="C:membrane"/>
    <property type="evidence" value="ECO:0007669"/>
    <property type="project" value="UniProtKB-SubCell"/>
</dbReference>
<dbReference type="OrthoDB" id="9815782at2"/>
<dbReference type="RefSeq" id="WP_078254145.1">
    <property type="nucleotide sequence ID" value="NZ_MUYU01000012.1"/>
</dbReference>
<name>A0A1T0CPP2_9GAMM</name>
<dbReference type="SUPFAM" id="SSF51306">
    <property type="entry name" value="LexA/Signal peptidase"/>
    <property type="match status" value="1"/>
</dbReference>
<comment type="similarity">
    <text evidence="2 9">Belongs to the peptidase S26 family.</text>
</comment>
<feature type="active site" evidence="7">
    <location>
        <position position="193"/>
    </location>
</feature>
<dbReference type="InterPro" id="IPR000223">
    <property type="entry name" value="Pept_S26A_signal_pept_1"/>
</dbReference>
<dbReference type="InterPro" id="IPR019757">
    <property type="entry name" value="Pept_S26A_signal_pept_1_Lys-AS"/>
</dbReference>
<comment type="caution">
    <text evidence="11">The sequence shown here is derived from an EMBL/GenBank/DDBJ whole genome shotgun (WGS) entry which is preliminary data.</text>
</comment>
<dbReference type="PROSITE" id="PS00761">
    <property type="entry name" value="SPASE_I_3"/>
    <property type="match status" value="1"/>
</dbReference>
<evidence type="ECO:0000256" key="1">
    <source>
        <dbReference type="ARBA" id="ARBA00000677"/>
    </source>
</evidence>
<dbReference type="EMBL" id="MUYU01000012">
    <property type="protein sequence ID" value="OOS24284.1"/>
    <property type="molecule type" value="Genomic_DNA"/>
</dbReference>
<evidence type="ECO:0000259" key="10">
    <source>
        <dbReference type="Pfam" id="PF10502"/>
    </source>
</evidence>
<gene>
    <name evidence="11" type="ORF">B0680_05790</name>
</gene>
<keyword evidence="8" id="KW-0812">Transmembrane</keyword>
<evidence type="ECO:0000256" key="7">
    <source>
        <dbReference type="PIRSR" id="PIRSR600223-1"/>
    </source>
</evidence>
<keyword evidence="8" id="KW-1133">Transmembrane helix</keyword>
<evidence type="ECO:0000256" key="4">
    <source>
        <dbReference type="ARBA" id="ARBA00019232"/>
    </source>
</evidence>
<dbReference type="PROSITE" id="PS00501">
    <property type="entry name" value="SPASE_I_1"/>
    <property type="match status" value="1"/>
</dbReference>
<comment type="catalytic activity">
    <reaction evidence="1 8">
        <text>Cleavage of hydrophobic, N-terminal signal or leader sequences from secreted and periplasmic proteins.</text>
        <dbReference type="EC" id="3.4.21.89"/>
    </reaction>
</comment>
<dbReference type="Pfam" id="PF10502">
    <property type="entry name" value="Peptidase_S26"/>
    <property type="match status" value="1"/>
</dbReference>
<dbReference type="AlphaFoldDB" id="A0A1T0CPP2"/>
<protein>
    <recommendedName>
        <fullName evidence="4 8">Signal peptidase I</fullName>
        <ecNumber evidence="3 8">3.4.21.89</ecNumber>
    </recommendedName>
</protein>
<dbReference type="NCBIfam" id="TIGR02227">
    <property type="entry name" value="sigpep_I_bact"/>
    <property type="match status" value="1"/>
</dbReference>